<name>A0A4W6BVU1_LATCA</name>
<keyword evidence="5" id="KW-1185">Reference proteome</keyword>
<keyword evidence="1 2" id="KW-0727">SH2 domain</keyword>
<dbReference type="AlphaFoldDB" id="A0A4W6BVU1"/>
<dbReference type="SUPFAM" id="SSF55550">
    <property type="entry name" value="SH2 domain"/>
    <property type="match status" value="1"/>
</dbReference>
<dbReference type="GO" id="GO:0003700">
    <property type="term" value="F:DNA-binding transcription factor activity"/>
    <property type="evidence" value="ECO:0007669"/>
    <property type="project" value="InterPro"/>
</dbReference>
<evidence type="ECO:0000256" key="2">
    <source>
        <dbReference type="PROSITE-ProRule" id="PRU00191"/>
    </source>
</evidence>
<evidence type="ECO:0000259" key="3">
    <source>
        <dbReference type="PROSITE" id="PS50001"/>
    </source>
</evidence>
<evidence type="ECO:0000256" key="1">
    <source>
        <dbReference type="ARBA" id="ARBA00022999"/>
    </source>
</evidence>
<dbReference type="InterPro" id="IPR000980">
    <property type="entry name" value="SH2"/>
</dbReference>
<organism evidence="4 5">
    <name type="scientific">Lates calcarifer</name>
    <name type="common">Barramundi</name>
    <name type="synonym">Holocentrus calcarifer</name>
    <dbReference type="NCBI Taxonomy" id="8187"/>
    <lineage>
        <taxon>Eukaryota</taxon>
        <taxon>Metazoa</taxon>
        <taxon>Chordata</taxon>
        <taxon>Craniata</taxon>
        <taxon>Vertebrata</taxon>
        <taxon>Euteleostomi</taxon>
        <taxon>Actinopterygii</taxon>
        <taxon>Neopterygii</taxon>
        <taxon>Teleostei</taxon>
        <taxon>Neoteleostei</taxon>
        <taxon>Acanthomorphata</taxon>
        <taxon>Carangaria</taxon>
        <taxon>Carangaria incertae sedis</taxon>
        <taxon>Centropomidae</taxon>
        <taxon>Lates</taxon>
    </lineage>
</organism>
<reference evidence="4" key="3">
    <citation type="submission" date="2025-09" db="UniProtKB">
        <authorList>
            <consortium name="Ensembl"/>
        </authorList>
    </citation>
    <scope>IDENTIFICATION</scope>
</reference>
<proteinExistence type="predicted"/>
<dbReference type="GO" id="GO:0007165">
    <property type="term" value="P:signal transduction"/>
    <property type="evidence" value="ECO:0007669"/>
    <property type="project" value="InterPro"/>
</dbReference>
<dbReference type="Pfam" id="PF00017">
    <property type="entry name" value="SH2"/>
    <property type="match status" value="1"/>
</dbReference>
<dbReference type="PROSITE" id="PS50001">
    <property type="entry name" value="SH2"/>
    <property type="match status" value="1"/>
</dbReference>
<dbReference type="Ensembl" id="ENSLCAT00010002639.1">
    <property type="protein sequence ID" value="ENSLCAP00010002551.1"/>
    <property type="gene ID" value="ENSLCAG00010001417.1"/>
</dbReference>
<feature type="domain" description="SH2" evidence="3">
    <location>
        <begin position="5"/>
        <end position="123"/>
    </location>
</feature>
<evidence type="ECO:0000313" key="4">
    <source>
        <dbReference type="Ensembl" id="ENSLCAP00010002551.1"/>
    </source>
</evidence>
<accession>A0A4W6BVU1</accession>
<evidence type="ECO:0000313" key="5">
    <source>
        <dbReference type="Proteomes" id="UP000314980"/>
    </source>
</evidence>
<dbReference type="PANTHER" id="PTHR11801">
    <property type="entry name" value="SIGNAL TRANSDUCER AND ACTIVATOR OF TRANSCRIPTION"/>
    <property type="match status" value="1"/>
</dbReference>
<reference evidence="4" key="2">
    <citation type="submission" date="2025-08" db="UniProtKB">
        <authorList>
            <consortium name="Ensembl"/>
        </authorList>
    </citation>
    <scope>IDENTIFICATION</scope>
</reference>
<dbReference type="InterPro" id="IPR036860">
    <property type="entry name" value="SH2_dom_sf"/>
</dbReference>
<reference evidence="5" key="1">
    <citation type="submission" date="2015-09" db="EMBL/GenBank/DDBJ databases">
        <authorList>
            <person name="Sai Rama Sridatta P."/>
        </authorList>
    </citation>
    <scope>NUCLEOTIDE SEQUENCE [LARGE SCALE GENOMIC DNA]</scope>
</reference>
<sequence>LTLLYIMGFVSRKTTRDLLKEKPTGTFLIRFSESSKEGAVTFSFVEHSNGGMFLCTNVFGQNSKLFQIRNFHTVTIVKPKPEMSLLLWQLMSCLITDGPLTSRNSTGYILWGPCLYSSSLQSI</sequence>
<dbReference type="InterPro" id="IPR001217">
    <property type="entry name" value="STAT"/>
</dbReference>
<dbReference type="STRING" id="8187.ENSLCAP00010002551"/>
<protein>
    <recommendedName>
        <fullName evidence="3">SH2 domain-containing protein</fullName>
    </recommendedName>
</protein>
<dbReference type="Proteomes" id="UP000314980">
    <property type="component" value="Unassembled WGS sequence"/>
</dbReference>
<dbReference type="InParanoid" id="A0A4W6BVU1"/>
<dbReference type="Gene3D" id="3.30.505.10">
    <property type="entry name" value="SH2 domain"/>
    <property type="match status" value="1"/>
</dbReference>